<dbReference type="Pfam" id="PF10545">
    <property type="entry name" value="MADF_DNA_bdg"/>
    <property type="match status" value="1"/>
</dbReference>
<dbReference type="PANTHER" id="PTHR21505:SF8">
    <property type="entry name" value="DPT-YFP REPRESSOR BY OVEREXPRESSION, ISOFORM D-RELATED"/>
    <property type="match status" value="1"/>
</dbReference>
<dbReference type="AlphaFoldDB" id="A0A0L7KJP2"/>
<feature type="domain" description="MADF" evidence="2">
    <location>
        <begin position="10"/>
        <end position="106"/>
    </location>
</feature>
<proteinExistence type="predicted"/>
<evidence type="ECO:0000256" key="1">
    <source>
        <dbReference type="SAM" id="MobiDB-lite"/>
    </source>
</evidence>
<feature type="region of interest" description="Disordered" evidence="1">
    <location>
        <begin position="112"/>
        <end position="133"/>
    </location>
</feature>
<dbReference type="Proteomes" id="UP000037510">
    <property type="component" value="Unassembled WGS sequence"/>
</dbReference>
<dbReference type="STRING" id="104452.A0A0L7KJP2"/>
<feature type="compositionally biased region" description="Polar residues" evidence="1">
    <location>
        <begin position="114"/>
        <end position="129"/>
    </location>
</feature>
<dbReference type="PROSITE" id="PS51029">
    <property type="entry name" value="MADF"/>
    <property type="match status" value="1"/>
</dbReference>
<dbReference type="InterPro" id="IPR006578">
    <property type="entry name" value="MADF-dom"/>
</dbReference>
<reference evidence="3 4" key="1">
    <citation type="journal article" date="2015" name="Genome Biol. Evol.">
        <title>The genome of winter moth (Operophtera brumata) provides a genomic perspective on sexual dimorphism and phenology.</title>
        <authorList>
            <person name="Derks M.F."/>
            <person name="Smit S."/>
            <person name="Salis L."/>
            <person name="Schijlen E."/>
            <person name="Bossers A."/>
            <person name="Mateman C."/>
            <person name="Pijl A.S."/>
            <person name="de Ridder D."/>
            <person name="Groenen M.A."/>
            <person name="Visser M.E."/>
            <person name="Megens H.J."/>
        </authorList>
    </citation>
    <scope>NUCLEOTIDE SEQUENCE [LARGE SCALE GENOMIC DNA]</scope>
    <source>
        <strain evidence="3">WM2013NL</strain>
        <tissue evidence="3">Head and thorax</tissue>
    </source>
</reference>
<feature type="region of interest" description="Disordered" evidence="1">
    <location>
        <begin position="160"/>
        <end position="191"/>
    </location>
</feature>
<evidence type="ECO:0000313" key="4">
    <source>
        <dbReference type="Proteomes" id="UP000037510"/>
    </source>
</evidence>
<dbReference type="EMBL" id="JTDY01009658">
    <property type="protein sequence ID" value="KOB63124.1"/>
    <property type="molecule type" value="Genomic_DNA"/>
</dbReference>
<name>A0A0L7KJP2_OPEBR</name>
<sequence>MRWGENDTRKFAKLYIQNECLWNSEHPDYKMKHKRVHAFREIIAEFYDGTGIKLNEMEVRIKIKNLRSTYSQELNKIKTRTSAGVDYKPNLKWFYDFHKYLNKWRKDGEETFDDGNQSYSTVTPTTIDTSDPFPETDDDYKLLDLKPEPNESHIKQEVSSFKMKKKKLKRRHPSTDDSDRTFRGSLDSGSESAKEDEFDIYGKYIATQLRKMNLQKALRVQLEIQSLVSEARISGISDN</sequence>
<feature type="compositionally biased region" description="Basic residues" evidence="1">
    <location>
        <begin position="162"/>
        <end position="172"/>
    </location>
</feature>
<gene>
    <name evidence="3" type="ORF">OBRU01_24682</name>
</gene>
<organism evidence="3 4">
    <name type="scientific">Operophtera brumata</name>
    <name type="common">Winter moth</name>
    <name type="synonym">Phalaena brumata</name>
    <dbReference type="NCBI Taxonomy" id="104452"/>
    <lineage>
        <taxon>Eukaryota</taxon>
        <taxon>Metazoa</taxon>
        <taxon>Ecdysozoa</taxon>
        <taxon>Arthropoda</taxon>
        <taxon>Hexapoda</taxon>
        <taxon>Insecta</taxon>
        <taxon>Pterygota</taxon>
        <taxon>Neoptera</taxon>
        <taxon>Endopterygota</taxon>
        <taxon>Lepidoptera</taxon>
        <taxon>Glossata</taxon>
        <taxon>Ditrysia</taxon>
        <taxon>Geometroidea</taxon>
        <taxon>Geometridae</taxon>
        <taxon>Larentiinae</taxon>
        <taxon>Operophtera</taxon>
    </lineage>
</organism>
<protein>
    <recommendedName>
        <fullName evidence="2">MADF domain-containing protein</fullName>
    </recommendedName>
</protein>
<evidence type="ECO:0000313" key="3">
    <source>
        <dbReference type="EMBL" id="KOB63124.1"/>
    </source>
</evidence>
<comment type="caution">
    <text evidence="3">The sequence shown here is derived from an EMBL/GenBank/DDBJ whole genome shotgun (WGS) entry which is preliminary data.</text>
</comment>
<dbReference type="SMART" id="SM00595">
    <property type="entry name" value="MADF"/>
    <property type="match status" value="1"/>
</dbReference>
<evidence type="ECO:0000259" key="2">
    <source>
        <dbReference type="PROSITE" id="PS51029"/>
    </source>
</evidence>
<keyword evidence="4" id="KW-1185">Reference proteome</keyword>
<accession>A0A0L7KJP2</accession>
<dbReference type="PANTHER" id="PTHR21505">
    <property type="entry name" value="MADF DOMAIN-CONTAINING PROTEIN-RELATED"/>
    <property type="match status" value="1"/>
</dbReference>
<feature type="compositionally biased region" description="Basic and acidic residues" evidence="1">
    <location>
        <begin position="173"/>
        <end position="182"/>
    </location>
</feature>